<evidence type="ECO:0008006" key="3">
    <source>
        <dbReference type="Google" id="ProtNLM"/>
    </source>
</evidence>
<organism evidence="1 2">
    <name type="scientific">Tritrichomonas musculus</name>
    <dbReference type="NCBI Taxonomy" id="1915356"/>
    <lineage>
        <taxon>Eukaryota</taxon>
        <taxon>Metamonada</taxon>
        <taxon>Parabasalia</taxon>
        <taxon>Tritrichomonadida</taxon>
        <taxon>Tritrichomonadidae</taxon>
        <taxon>Tritrichomonas</taxon>
    </lineage>
</organism>
<accession>A0ABR2IN24</accession>
<keyword evidence="2" id="KW-1185">Reference proteome</keyword>
<proteinExistence type="predicted"/>
<protein>
    <recommendedName>
        <fullName evidence="3">DUF3447 domain-containing protein</fullName>
    </recommendedName>
</protein>
<dbReference type="SUPFAM" id="SSF48403">
    <property type="entry name" value="Ankyrin repeat"/>
    <property type="match status" value="1"/>
</dbReference>
<sequence length="408" mass="49189">MNIQEYIDEQKKYYEAILSFLSNEEELEIDDELHQILYDQFNSKEKERMRSILKLISKISKNHHRYPTFFNKIEQILDKFSSEIKQTFSNSEIFQIFKSNKRILYFLFNEKIITPDESLFQFINQNENLSIQFYAYFYPEFKIFFDEKLKETIESELKKFEINKDTLELFDEKRKEGENDDYLCQMIRDDSVESFISHVNRKVISLQNSKIKPSLFETNSLLLKNDPFLFEYAAFYGSIQIVQYFIHSNVNFDESLWIYAIHSKNAELVHLLEKVLPPKNPQIILEEAIKCHHNDIADYMINNVLNEENEIFSIGSNFSKNIYLYGFKYINYNYFPKDLNHKFIFFYLCQYDYLTLVQLFVKYKNIDIKETIIFKLLRYKSSFFYINSNEVSVNVVSNEVEFLKLNKI</sequence>
<evidence type="ECO:0000313" key="2">
    <source>
        <dbReference type="Proteomes" id="UP001470230"/>
    </source>
</evidence>
<gene>
    <name evidence="1" type="ORF">M9Y10_010967</name>
</gene>
<dbReference type="Proteomes" id="UP001470230">
    <property type="component" value="Unassembled WGS sequence"/>
</dbReference>
<dbReference type="EMBL" id="JAPFFF010000016">
    <property type="protein sequence ID" value="KAK8865421.1"/>
    <property type="molecule type" value="Genomic_DNA"/>
</dbReference>
<comment type="caution">
    <text evidence="1">The sequence shown here is derived from an EMBL/GenBank/DDBJ whole genome shotgun (WGS) entry which is preliminary data.</text>
</comment>
<reference evidence="1 2" key="1">
    <citation type="submission" date="2024-04" db="EMBL/GenBank/DDBJ databases">
        <title>Tritrichomonas musculus Genome.</title>
        <authorList>
            <person name="Alves-Ferreira E."/>
            <person name="Grigg M."/>
            <person name="Lorenzi H."/>
            <person name="Galac M."/>
        </authorList>
    </citation>
    <scope>NUCLEOTIDE SEQUENCE [LARGE SCALE GENOMIC DNA]</scope>
    <source>
        <strain evidence="1 2">EAF2021</strain>
    </source>
</reference>
<evidence type="ECO:0000313" key="1">
    <source>
        <dbReference type="EMBL" id="KAK8865421.1"/>
    </source>
</evidence>
<name>A0ABR2IN24_9EUKA</name>
<dbReference type="InterPro" id="IPR036770">
    <property type="entry name" value="Ankyrin_rpt-contain_sf"/>
</dbReference>